<comment type="similarity">
    <text evidence="2 7">Belongs to the copper transporter (Ctr) (TC 1.A.56) family. SLC31A subfamily.</text>
</comment>
<accession>A0AAW1SR31</accession>
<keyword evidence="7" id="KW-0406">Ion transport</keyword>
<evidence type="ECO:0000256" key="7">
    <source>
        <dbReference type="RuleBase" id="RU367022"/>
    </source>
</evidence>
<dbReference type="Proteomes" id="UP001485043">
    <property type="component" value="Unassembled WGS sequence"/>
</dbReference>
<dbReference type="InterPro" id="IPR007274">
    <property type="entry name" value="Cop_transporter"/>
</dbReference>
<keyword evidence="5 7" id="KW-1133">Transmembrane helix</keyword>
<keyword evidence="9" id="KW-1185">Reference proteome</keyword>
<proteinExistence type="inferred from homology"/>
<dbReference type="GO" id="GO:0005375">
    <property type="term" value="F:copper ion transmembrane transporter activity"/>
    <property type="evidence" value="ECO:0007669"/>
    <property type="project" value="UniProtKB-UniRule"/>
</dbReference>
<name>A0AAW1SR31_9CHLO</name>
<feature type="transmembrane region" description="Helical" evidence="7">
    <location>
        <begin position="91"/>
        <end position="108"/>
    </location>
</feature>
<protein>
    <recommendedName>
        <fullName evidence="7">Copper transport protein</fullName>
    </recommendedName>
</protein>
<feature type="transmembrane region" description="Helical" evidence="7">
    <location>
        <begin position="66"/>
        <end position="85"/>
    </location>
</feature>
<evidence type="ECO:0000256" key="1">
    <source>
        <dbReference type="ARBA" id="ARBA00004141"/>
    </source>
</evidence>
<dbReference type="Pfam" id="PF04145">
    <property type="entry name" value="Ctr"/>
    <property type="match status" value="1"/>
</dbReference>
<evidence type="ECO:0000256" key="4">
    <source>
        <dbReference type="ARBA" id="ARBA00022796"/>
    </source>
</evidence>
<keyword evidence="4 7" id="KW-0187">Copper transport</keyword>
<gene>
    <name evidence="8" type="ORF">WJX84_007505</name>
</gene>
<evidence type="ECO:0000313" key="8">
    <source>
        <dbReference type="EMBL" id="KAK9854481.1"/>
    </source>
</evidence>
<organism evidence="8 9">
    <name type="scientific">Apatococcus fuscideae</name>
    <dbReference type="NCBI Taxonomy" id="2026836"/>
    <lineage>
        <taxon>Eukaryota</taxon>
        <taxon>Viridiplantae</taxon>
        <taxon>Chlorophyta</taxon>
        <taxon>core chlorophytes</taxon>
        <taxon>Trebouxiophyceae</taxon>
        <taxon>Chlorellales</taxon>
        <taxon>Chlorellaceae</taxon>
        <taxon>Apatococcus</taxon>
    </lineage>
</organism>
<comment type="caution">
    <text evidence="8">The sequence shown here is derived from an EMBL/GenBank/DDBJ whole genome shotgun (WGS) entry which is preliminary data.</text>
</comment>
<dbReference type="PANTHER" id="PTHR12483">
    <property type="entry name" value="SOLUTE CARRIER FAMILY 31 COPPER TRANSPORTERS"/>
    <property type="match status" value="1"/>
</dbReference>
<dbReference type="AlphaFoldDB" id="A0AAW1SR31"/>
<dbReference type="PANTHER" id="PTHR12483:SF27">
    <property type="entry name" value="COPPER TRANSPORT PROTEIN CTR1"/>
    <property type="match status" value="1"/>
</dbReference>
<dbReference type="GO" id="GO:0005886">
    <property type="term" value="C:plasma membrane"/>
    <property type="evidence" value="ECO:0007669"/>
    <property type="project" value="TreeGrafter"/>
</dbReference>
<evidence type="ECO:0000256" key="2">
    <source>
        <dbReference type="ARBA" id="ARBA00006921"/>
    </source>
</evidence>
<feature type="transmembrane region" description="Helical" evidence="7">
    <location>
        <begin position="6"/>
        <end position="25"/>
    </location>
</feature>
<keyword evidence="7" id="KW-0186">Copper</keyword>
<keyword evidence="3 7" id="KW-0812">Transmembrane</keyword>
<keyword evidence="7" id="KW-0813">Transport</keyword>
<evidence type="ECO:0000313" key="9">
    <source>
        <dbReference type="Proteomes" id="UP001485043"/>
    </source>
</evidence>
<sequence length="126" mass="13939">MGWSYWGSCVGLFLFCLLHEFLTTYRSKVKQAISSQTSKQTGAANQQGSNTEQLLPRSQASSSLQLWHSALYAINIAFSYLLMLAVMTYNVGYFFVVVLGLATGHLLFQLPGLVSSELSDVCCVQR</sequence>
<evidence type="ECO:0000256" key="6">
    <source>
        <dbReference type="ARBA" id="ARBA00023136"/>
    </source>
</evidence>
<comment type="subcellular location">
    <subcellularLocation>
        <location evidence="1 7">Membrane</location>
        <topology evidence="1 7">Multi-pass membrane protein</topology>
    </subcellularLocation>
</comment>
<dbReference type="EMBL" id="JALJOV010001098">
    <property type="protein sequence ID" value="KAK9854481.1"/>
    <property type="molecule type" value="Genomic_DNA"/>
</dbReference>
<reference evidence="8 9" key="1">
    <citation type="journal article" date="2024" name="Nat. Commun.">
        <title>Phylogenomics reveals the evolutionary origins of lichenization in chlorophyte algae.</title>
        <authorList>
            <person name="Puginier C."/>
            <person name="Libourel C."/>
            <person name="Otte J."/>
            <person name="Skaloud P."/>
            <person name="Haon M."/>
            <person name="Grisel S."/>
            <person name="Petersen M."/>
            <person name="Berrin J.G."/>
            <person name="Delaux P.M."/>
            <person name="Dal Grande F."/>
            <person name="Keller J."/>
        </authorList>
    </citation>
    <scope>NUCLEOTIDE SEQUENCE [LARGE SCALE GENOMIC DNA]</scope>
    <source>
        <strain evidence="8 9">SAG 2523</strain>
    </source>
</reference>
<evidence type="ECO:0000256" key="3">
    <source>
        <dbReference type="ARBA" id="ARBA00022692"/>
    </source>
</evidence>
<keyword evidence="6 7" id="KW-0472">Membrane</keyword>
<evidence type="ECO:0000256" key="5">
    <source>
        <dbReference type="ARBA" id="ARBA00022989"/>
    </source>
</evidence>